<keyword evidence="6 13" id="KW-0418">Kinase</keyword>
<protein>
    <recommendedName>
        <fullName evidence="2">histidine kinase</fullName>
        <ecNumber evidence="2">2.7.13.3</ecNumber>
    </recommendedName>
</protein>
<dbReference type="EC" id="2.7.13.3" evidence="2"/>
<evidence type="ECO:0000256" key="10">
    <source>
        <dbReference type="SAM" id="Phobius"/>
    </source>
</evidence>
<evidence type="ECO:0000313" key="14">
    <source>
        <dbReference type="Proteomes" id="UP001501578"/>
    </source>
</evidence>
<feature type="transmembrane region" description="Helical" evidence="10">
    <location>
        <begin position="125"/>
        <end position="145"/>
    </location>
</feature>
<dbReference type="InterPro" id="IPR003594">
    <property type="entry name" value="HATPase_dom"/>
</dbReference>
<evidence type="ECO:0000313" key="13">
    <source>
        <dbReference type="EMBL" id="GAA0948983.1"/>
    </source>
</evidence>
<dbReference type="InterPro" id="IPR011712">
    <property type="entry name" value="Sig_transdc_His_kin_sub3_dim/P"/>
</dbReference>
<comment type="caution">
    <text evidence="13">The sequence shown here is derived from an EMBL/GenBank/DDBJ whole genome shotgun (WGS) entry which is preliminary data.</text>
</comment>
<keyword evidence="7" id="KW-0067">ATP-binding</keyword>
<keyword evidence="9" id="KW-0175">Coiled coil</keyword>
<dbReference type="Pfam" id="PF02518">
    <property type="entry name" value="HATPase_c"/>
    <property type="match status" value="1"/>
</dbReference>
<dbReference type="PANTHER" id="PTHR24421">
    <property type="entry name" value="NITRATE/NITRITE SENSOR PROTEIN NARX-RELATED"/>
    <property type="match status" value="1"/>
</dbReference>
<feature type="domain" description="Histidine kinase/HSP90-like ATPase" evidence="11">
    <location>
        <begin position="273"/>
        <end position="363"/>
    </location>
</feature>
<evidence type="ECO:0000256" key="1">
    <source>
        <dbReference type="ARBA" id="ARBA00000085"/>
    </source>
</evidence>
<dbReference type="CDD" id="cd16917">
    <property type="entry name" value="HATPase_UhpB-NarQ-NarX-like"/>
    <property type="match status" value="1"/>
</dbReference>
<dbReference type="RefSeq" id="WP_343954214.1">
    <property type="nucleotide sequence ID" value="NZ_BAAAHQ010000043.1"/>
</dbReference>
<evidence type="ECO:0000256" key="7">
    <source>
        <dbReference type="ARBA" id="ARBA00022840"/>
    </source>
</evidence>
<feature type="transmembrane region" description="Helical" evidence="10">
    <location>
        <begin position="100"/>
        <end position="119"/>
    </location>
</feature>
<dbReference type="GO" id="GO:0016301">
    <property type="term" value="F:kinase activity"/>
    <property type="evidence" value="ECO:0007669"/>
    <property type="project" value="UniProtKB-KW"/>
</dbReference>
<proteinExistence type="predicted"/>
<organism evidence="13 14">
    <name type="scientific">Nonomuraea longicatena</name>
    <dbReference type="NCBI Taxonomy" id="83682"/>
    <lineage>
        <taxon>Bacteria</taxon>
        <taxon>Bacillati</taxon>
        <taxon>Actinomycetota</taxon>
        <taxon>Actinomycetes</taxon>
        <taxon>Streptosporangiales</taxon>
        <taxon>Streptosporangiaceae</taxon>
        <taxon>Nonomuraea</taxon>
    </lineage>
</organism>
<keyword evidence="10" id="KW-0812">Transmembrane</keyword>
<keyword evidence="5" id="KW-0547">Nucleotide-binding</keyword>
<sequence>MKKRVKHVELTLALLAVQLVLGQGASVGQRGQREPVDAYGNALLAVGPLLILARRRWPIAATAGTAAATALYLLGGYAYGPPFISMALMLGWLVIDGRRWAAWAMAAVMLAFFEVYAWLAGNQSWFHVVAISTFMALLMVAAELVRIVRERRATTARAEEEEHRRQASEERLTMARELHDVLAHNISLIHVQAATALHLIDDQPEQARTALATIKAASKEVLGEMRSVLNVLRDGAPRTPTAGLGHLDDLVARSGLNVVLKRLGTRPLPPQVERAAYRIVQESLTNVARHAPDASVVARLEYREDELMIRVTDTGSSTPGVLAELGGGNGIPGMRERATALGGVLSAGPHGSGFQVTARLPLPEERS</sequence>
<keyword evidence="4" id="KW-0808">Transferase</keyword>
<name>A0ABP4BC57_9ACTN</name>
<evidence type="ECO:0000256" key="9">
    <source>
        <dbReference type="SAM" id="Coils"/>
    </source>
</evidence>
<keyword evidence="14" id="KW-1185">Reference proteome</keyword>
<keyword evidence="3" id="KW-0597">Phosphoprotein</keyword>
<dbReference type="Gene3D" id="3.30.565.10">
    <property type="entry name" value="Histidine kinase-like ATPase, C-terminal domain"/>
    <property type="match status" value="1"/>
</dbReference>
<gene>
    <name evidence="13" type="ORF">GCM10009560_66790</name>
</gene>
<evidence type="ECO:0000259" key="11">
    <source>
        <dbReference type="Pfam" id="PF02518"/>
    </source>
</evidence>
<dbReference type="InterPro" id="IPR036890">
    <property type="entry name" value="HATPase_C_sf"/>
</dbReference>
<evidence type="ECO:0000256" key="6">
    <source>
        <dbReference type="ARBA" id="ARBA00022777"/>
    </source>
</evidence>
<keyword evidence="10" id="KW-1133">Transmembrane helix</keyword>
<evidence type="ECO:0000256" key="2">
    <source>
        <dbReference type="ARBA" id="ARBA00012438"/>
    </source>
</evidence>
<keyword evidence="10" id="KW-0472">Membrane</keyword>
<reference evidence="14" key="1">
    <citation type="journal article" date="2019" name="Int. J. Syst. Evol. Microbiol.">
        <title>The Global Catalogue of Microorganisms (GCM) 10K type strain sequencing project: providing services to taxonomists for standard genome sequencing and annotation.</title>
        <authorList>
            <consortium name="The Broad Institute Genomics Platform"/>
            <consortium name="The Broad Institute Genome Sequencing Center for Infectious Disease"/>
            <person name="Wu L."/>
            <person name="Ma J."/>
        </authorList>
    </citation>
    <scope>NUCLEOTIDE SEQUENCE [LARGE SCALE GENOMIC DNA]</scope>
    <source>
        <strain evidence="14">JCM 11136</strain>
    </source>
</reference>
<dbReference type="Pfam" id="PF07730">
    <property type="entry name" value="HisKA_3"/>
    <property type="match status" value="1"/>
</dbReference>
<dbReference type="EMBL" id="BAAAHQ010000043">
    <property type="protein sequence ID" value="GAA0948983.1"/>
    <property type="molecule type" value="Genomic_DNA"/>
</dbReference>
<dbReference type="Gene3D" id="1.20.5.1930">
    <property type="match status" value="1"/>
</dbReference>
<accession>A0ABP4BC57</accession>
<evidence type="ECO:0000256" key="5">
    <source>
        <dbReference type="ARBA" id="ARBA00022741"/>
    </source>
</evidence>
<feature type="domain" description="Signal transduction histidine kinase subgroup 3 dimerisation and phosphoacceptor" evidence="12">
    <location>
        <begin position="170"/>
        <end position="235"/>
    </location>
</feature>
<dbReference type="Proteomes" id="UP001501578">
    <property type="component" value="Unassembled WGS sequence"/>
</dbReference>
<comment type="catalytic activity">
    <reaction evidence="1">
        <text>ATP + protein L-histidine = ADP + protein N-phospho-L-histidine.</text>
        <dbReference type="EC" id="2.7.13.3"/>
    </reaction>
</comment>
<dbReference type="InterPro" id="IPR050482">
    <property type="entry name" value="Sensor_HK_TwoCompSys"/>
</dbReference>
<keyword evidence="8" id="KW-0902">Two-component regulatory system</keyword>
<feature type="coiled-coil region" evidence="9">
    <location>
        <begin position="151"/>
        <end position="178"/>
    </location>
</feature>
<evidence type="ECO:0000259" key="12">
    <source>
        <dbReference type="Pfam" id="PF07730"/>
    </source>
</evidence>
<evidence type="ECO:0000256" key="3">
    <source>
        <dbReference type="ARBA" id="ARBA00022553"/>
    </source>
</evidence>
<dbReference type="SUPFAM" id="SSF55874">
    <property type="entry name" value="ATPase domain of HSP90 chaperone/DNA topoisomerase II/histidine kinase"/>
    <property type="match status" value="1"/>
</dbReference>
<evidence type="ECO:0000256" key="8">
    <source>
        <dbReference type="ARBA" id="ARBA00023012"/>
    </source>
</evidence>
<dbReference type="PANTHER" id="PTHR24421:SF10">
    <property type="entry name" value="NITRATE_NITRITE SENSOR PROTEIN NARQ"/>
    <property type="match status" value="1"/>
</dbReference>
<evidence type="ECO:0000256" key="4">
    <source>
        <dbReference type="ARBA" id="ARBA00022679"/>
    </source>
</evidence>